<dbReference type="STRING" id="50429.A0A2B4RRU8"/>
<keyword evidence="1" id="KW-0812">Transmembrane</keyword>
<organism evidence="2 3">
    <name type="scientific">Stylophora pistillata</name>
    <name type="common">Smooth cauliflower coral</name>
    <dbReference type="NCBI Taxonomy" id="50429"/>
    <lineage>
        <taxon>Eukaryota</taxon>
        <taxon>Metazoa</taxon>
        <taxon>Cnidaria</taxon>
        <taxon>Anthozoa</taxon>
        <taxon>Hexacorallia</taxon>
        <taxon>Scleractinia</taxon>
        <taxon>Astrocoeniina</taxon>
        <taxon>Pocilloporidae</taxon>
        <taxon>Stylophora</taxon>
    </lineage>
</organism>
<dbReference type="Proteomes" id="UP000225706">
    <property type="component" value="Unassembled WGS sequence"/>
</dbReference>
<proteinExistence type="predicted"/>
<feature type="transmembrane region" description="Helical" evidence="1">
    <location>
        <begin position="542"/>
        <end position="559"/>
    </location>
</feature>
<dbReference type="PANTHER" id="PTHR21274:SF0">
    <property type="entry name" value="MECKELIN"/>
    <property type="match status" value="1"/>
</dbReference>
<comment type="caution">
    <text evidence="2">The sequence shown here is derived from an EMBL/GenBank/DDBJ whole genome shotgun (WGS) entry which is preliminary data.</text>
</comment>
<dbReference type="PANTHER" id="PTHR21274">
    <property type="entry name" value="MECKELIN"/>
    <property type="match status" value="1"/>
</dbReference>
<evidence type="ECO:0000313" key="2">
    <source>
        <dbReference type="EMBL" id="PFX19896.1"/>
    </source>
</evidence>
<feature type="transmembrane region" description="Helical" evidence="1">
    <location>
        <begin position="624"/>
        <end position="645"/>
    </location>
</feature>
<reference evidence="3" key="1">
    <citation type="journal article" date="2017" name="bioRxiv">
        <title>Comparative analysis of the genomes of Stylophora pistillata and Acropora digitifera provides evidence for extensive differences between species of corals.</title>
        <authorList>
            <person name="Voolstra C.R."/>
            <person name="Li Y."/>
            <person name="Liew Y.J."/>
            <person name="Baumgarten S."/>
            <person name="Zoccola D."/>
            <person name="Flot J.-F."/>
            <person name="Tambutte S."/>
            <person name="Allemand D."/>
            <person name="Aranda M."/>
        </authorList>
    </citation>
    <scope>NUCLEOTIDE SEQUENCE [LARGE SCALE GENOMIC DNA]</scope>
</reference>
<keyword evidence="1" id="KW-1133">Transmembrane helix</keyword>
<sequence length="1026" mass="117167">MLGPMLVKSSQLDYISAVSRSTGQDVCIKMARVSEILFVVSLWCVSSLCINYEICYDTPQSCKTNYYFQYSSLSCKECGSNKERSQDFISCTCKIGYKTVVDELEVTENNGCPSEIIRCEKCSGSTNETSSLDGSFCIRCQNDSTGGFNENTGTCFDCPENSFARDRDASGVRLPRRQCLTCTSDTTLSGTEEKACRRYHSSFLFANNSTVRQECINGEQDSGFTVVGGVCFQDSDLITEKDDLYKVTYVDEDNTIISSFYERTVRAAQALCKTCSNFTACQLLGNLCVLQDYSGVVCDEYRNIVATSDQNARPDNSDWPTYMPWLFYSKKTAGEAPDILDKKEITKTFERNEDIEFLLVVYTLNGSFVGYESSLDSIPFCKDRPSKMAAASKFATTYKSSCSVGVDDLKDVPMFLYDMFIVLGDTIYPVPVLMENYLSGSDKVNENSDRTKWQLTRRFFVVDNQIGIPLGSKVLQFIRYASKIELNIRLRSSDGEIYPPMLRVRYEPLDLRDEDTAKSSKEMSFAVTYEMDFVKIKKDTEIAVGCLSALAAILAFVKVSSWRRRQGRIEIDAASLLKFILFCFSTFSTMLFWVAFGLSVSFLIFFKQQKTVSQLLPTQSQEGLFLSVVVVVIVFKIIDVLHMLWSQISFEIFFIDWERPQGRVNQPTQGGDGGGMNSPVSIWRTLFVANEWNEIQTIRKVNPELQIFIVLFFLKVFGFEYLATTDPQSNFSADYTTEYVGEFSKVLRFAVLSVLFLAVEAIQWFFFAFIYERFFGDSLGDFIDLCSMSNVSIFVLENTRYGYYIHGRSVHGRADTNMLQMNEQLKREEDDLCGKRGLEPNTERQTFEMEVPAKFREQYEEIIRPLREGNLQQQRRNVPNTPMGQDGRTSRLPIAVEKRLQAYNALNRFLSAFIDHSLKDLDYLVRDKLLFERILNMELKEVPPPDKAIFYNDDGRSFNSILFYGNEWTLMFFDLLVFAAMDLIYPNFVFAGVMAYLFSKGLTIARNTLGRKNLTRKTLVDERFLI</sequence>
<evidence type="ECO:0000313" key="3">
    <source>
        <dbReference type="Proteomes" id="UP000225706"/>
    </source>
</evidence>
<feature type="transmembrane region" description="Helical" evidence="1">
    <location>
        <begin position="987"/>
        <end position="1009"/>
    </location>
</feature>
<dbReference type="InterPro" id="IPR019170">
    <property type="entry name" value="Meckelin"/>
</dbReference>
<gene>
    <name evidence="2" type="primary">Tmem67</name>
    <name evidence="2" type="ORF">AWC38_SpisGene15679</name>
</gene>
<dbReference type="GO" id="GO:0060271">
    <property type="term" value="P:cilium assembly"/>
    <property type="evidence" value="ECO:0007669"/>
    <property type="project" value="InterPro"/>
</dbReference>
<feature type="transmembrane region" description="Helical" evidence="1">
    <location>
        <begin position="579"/>
        <end position="604"/>
    </location>
</feature>
<protein>
    <submittedName>
        <fullName evidence="2">Meckelin</fullName>
    </submittedName>
</protein>
<keyword evidence="3" id="KW-1185">Reference proteome</keyword>
<feature type="transmembrane region" description="Helical" evidence="1">
    <location>
        <begin position="749"/>
        <end position="771"/>
    </location>
</feature>
<dbReference type="EMBL" id="LSMT01000340">
    <property type="protein sequence ID" value="PFX19896.1"/>
    <property type="molecule type" value="Genomic_DNA"/>
</dbReference>
<dbReference type="AlphaFoldDB" id="A0A2B4RRU8"/>
<name>A0A2B4RRU8_STYPI</name>
<dbReference type="Pfam" id="PF09773">
    <property type="entry name" value="Meckelin"/>
    <property type="match status" value="1"/>
</dbReference>
<dbReference type="OrthoDB" id="419138at2759"/>
<accession>A0A2B4RRU8</accession>
<evidence type="ECO:0000256" key="1">
    <source>
        <dbReference type="SAM" id="Phobius"/>
    </source>
</evidence>
<dbReference type="GO" id="GO:0036038">
    <property type="term" value="C:MKS complex"/>
    <property type="evidence" value="ECO:0007669"/>
    <property type="project" value="InterPro"/>
</dbReference>
<keyword evidence="1" id="KW-0472">Membrane</keyword>